<dbReference type="PANTHER" id="PTHR37298:SF1">
    <property type="entry name" value="UPF0111 PROTEIN YKAA"/>
    <property type="match status" value="1"/>
</dbReference>
<protein>
    <submittedName>
        <fullName evidence="2">DUF47 family protein</fullName>
    </submittedName>
</protein>
<dbReference type="InterPro" id="IPR052912">
    <property type="entry name" value="UPF0111_domain"/>
</dbReference>
<dbReference type="Pfam" id="PF01865">
    <property type="entry name" value="PhoU_div"/>
    <property type="match status" value="1"/>
</dbReference>
<comment type="similarity">
    <text evidence="1">Belongs to the UPF0111 family.</text>
</comment>
<sequence length="206" mass="23569">MFGEPKEDIFYTLFKEFGAKIVETAEEYSTILDGYPETGARIPQMKVYERECDEKVQRIMKELYTSFVTPFEREDISDLALGLDDIVDGMNSVSERLDLFNVEEFRKEGAQLAELTLRACITVKEMLDHLADYKKDPIVMEKAIAVGHVEDEGDLVYHNALSRLFRDEMAGRETVAWLRIFDCMEQVLDSCDKAAGIVRSVVMKNA</sequence>
<dbReference type="RefSeq" id="WP_311142371.1">
    <property type="nucleotide sequence ID" value="NZ_CAUOKZ010000008.1"/>
</dbReference>
<accession>A0A930YNC1</accession>
<dbReference type="InterPro" id="IPR038078">
    <property type="entry name" value="PhoU-like_sf"/>
</dbReference>
<dbReference type="PANTHER" id="PTHR37298">
    <property type="entry name" value="UPF0111 PROTEIN YKAA"/>
    <property type="match status" value="1"/>
</dbReference>
<dbReference type="Gene3D" id="1.20.58.220">
    <property type="entry name" value="Phosphate transport system protein phou homolog 2, domain 2"/>
    <property type="match status" value="1"/>
</dbReference>
<dbReference type="AlphaFoldDB" id="A0A930YNC1"/>
<name>A0A930YNC1_9ACTN</name>
<proteinExistence type="inferred from homology"/>
<evidence type="ECO:0000313" key="2">
    <source>
        <dbReference type="EMBL" id="MBF4807873.1"/>
    </source>
</evidence>
<organism evidence="2 3">
    <name type="scientific">Lancefieldella rimae</name>
    <dbReference type="NCBI Taxonomy" id="1383"/>
    <lineage>
        <taxon>Bacteria</taxon>
        <taxon>Bacillati</taxon>
        <taxon>Actinomycetota</taxon>
        <taxon>Coriobacteriia</taxon>
        <taxon>Coriobacteriales</taxon>
        <taxon>Atopobiaceae</taxon>
        <taxon>Lancefieldella</taxon>
    </lineage>
</organism>
<evidence type="ECO:0000313" key="3">
    <source>
        <dbReference type="Proteomes" id="UP000698335"/>
    </source>
</evidence>
<dbReference type="Proteomes" id="UP000698335">
    <property type="component" value="Unassembled WGS sequence"/>
</dbReference>
<reference evidence="2" key="1">
    <citation type="submission" date="2020-04" db="EMBL/GenBank/DDBJ databases">
        <title>Deep metagenomics examines the oral microbiome during advanced dental caries in children, revealing novel taxa and co-occurrences with host molecules.</title>
        <authorList>
            <person name="Baker J.L."/>
            <person name="Morton J.T."/>
            <person name="Dinis M."/>
            <person name="Alvarez R."/>
            <person name="Tran N.C."/>
            <person name="Knight R."/>
            <person name="Edlund A."/>
        </authorList>
    </citation>
    <scope>NUCLEOTIDE SEQUENCE</scope>
    <source>
        <strain evidence="2">JCVI_38_bin.5</strain>
    </source>
</reference>
<comment type="caution">
    <text evidence="2">The sequence shown here is derived from an EMBL/GenBank/DDBJ whole genome shotgun (WGS) entry which is preliminary data.</text>
</comment>
<dbReference type="InterPro" id="IPR018445">
    <property type="entry name" value="Put_Phosphate_transp_reg"/>
</dbReference>
<dbReference type="EMBL" id="JABZGW010000154">
    <property type="protein sequence ID" value="MBF4807873.1"/>
    <property type="molecule type" value="Genomic_DNA"/>
</dbReference>
<evidence type="ECO:0000256" key="1">
    <source>
        <dbReference type="ARBA" id="ARBA00008591"/>
    </source>
</evidence>
<gene>
    <name evidence="2" type="ORF">HXK26_04175</name>
</gene>